<keyword evidence="1" id="KW-0812">Transmembrane</keyword>
<gene>
    <name evidence="2" type="ORF">GO621_07075</name>
</gene>
<dbReference type="RefSeq" id="WP_157565508.1">
    <property type="nucleotide sequence ID" value="NZ_WPIK01000005.1"/>
</dbReference>
<comment type="caution">
    <text evidence="2">The sequence shown here is derived from an EMBL/GenBank/DDBJ whole genome shotgun (WGS) entry which is preliminary data.</text>
</comment>
<feature type="transmembrane region" description="Helical" evidence="1">
    <location>
        <begin position="41"/>
        <end position="61"/>
    </location>
</feature>
<accession>A0A7K1SVE6</accession>
<evidence type="ECO:0000256" key="1">
    <source>
        <dbReference type="SAM" id="Phobius"/>
    </source>
</evidence>
<evidence type="ECO:0000313" key="3">
    <source>
        <dbReference type="Proteomes" id="UP000462014"/>
    </source>
</evidence>
<keyword evidence="3" id="KW-1185">Reference proteome</keyword>
<name>A0A7K1SVE6_9SPHI</name>
<protein>
    <submittedName>
        <fullName evidence="2">Uncharacterized protein</fullName>
    </submittedName>
</protein>
<reference evidence="2 3" key="1">
    <citation type="submission" date="2019-12" db="EMBL/GenBank/DDBJ databases">
        <title>Mucilaginibacter sp. HMF7410 genome sequencing and assembly.</title>
        <authorList>
            <person name="Kang H."/>
            <person name="Cha I."/>
            <person name="Kim H."/>
            <person name="Joh K."/>
        </authorList>
    </citation>
    <scope>NUCLEOTIDE SEQUENCE [LARGE SCALE GENOMIC DNA]</scope>
    <source>
        <strain evidence="2 3">HMF7410</strain>
    </source>
</reference>
<organism evidence="2 3">
    <name type="scientific">Mucilaginibacter arboris</name>
    <dbReference type="NCBI Taxonomy" id="2682090"/>
    <lineage>
        <taxon>Bacteria</taxon>
        <taxon>Pseudomonadati</taxon>
        <taxon>Bacteroidota</taxon>
        <taxon>Sphingobacteriia</taxon>
        <taxon>Sphingobacteriales</taxon>
        <taxon>Sphingobacteriaceae</taxon>
        <taxon>Mucilaginibacter</taxon>
    </lineage>
</organism>
<keyword evidence="1" id="KW-1133">Transmembrane helix</keyword>
<dbReference type="Proteomes" id="UP000462014">
    <property type="component" value="Unassembled WGS sequence"/>
</dbReference>
<sequence length="65" mass="7428">MQTYITTSFKDYKSAVREDILKLEMTLRGEIKDSKLDVYKAIFITSVVQLIAILVGVLAIVKFMQ</sequence>
<keyword evidence="1" id="KW-0472">Membrane</keyword>
<dbReference type="EMBL" id="WPIK01000005">
    <property type="protein sequence ID" value="MVN21295.1"/>
    <property type="molecule type" value="Genomic_DNA"/>
</dbReference>
<proteinExistence type="predicted"/>
<dbReference type="AlphaFoldDB" id="A0A7K1SVE6"/>
<evidence type="ECO:0000313" key="2">
    <source>
        <dbReference type="EMBL" id="MVN21295.1"/>
    </source>
</evidence>